<sequence length="127" mass="14297">MDSEFLESLCASLTISSCDGPAQLLDGKLMDEAIHRMSLCMVGKVLSNKRVNREAFRRVMGKVWQVAKGLDIESVTRNMFTFQFRDEFDLNRVVSGAPWSFDNVLIALEKPVGRGTIDSLSFNEVDF</sequence>
<dbReference type="Proteomes" id="UP001281410">
    <property type="component" value="Unassembled WGS sequence"/>
</dbReference>
<evidence type="ECO:0000313" key="3">
    <source>
        <dbReference type="Proteomes" id="UP001281410"/>
    </source>
</evidence>
<evidence type="ECO:0000259" key="1">
    <source>
        <dbReference type="Pfam" id="PF14111"/>
    </source>
</evidence>
<comment type="caution">
    <text evidence="2">The sequence shown here is derived from an EMBL/GenBank/DDBJ whole genome shotgun (WGS) entry which is preliminary data.</text>
</comment>
<accession>A0AAD9ZQW5</accession>
<dbReference type="InterPro" id="IPR025558">
    <property type="entry name" value="DUF4283"/>
</dbReference>
<organism evidence="2 3">
    <name type="scientific">Dipteronia sinensis</name>
    <dbReference type="NCBI Taxonomy" id="43782"/>
    <lineage>
        <taxon>Eukaryota</taxon>
        <taxon>Viridiplantae</taxon>
        <taxon>Streptophyta</taxon>
        <taxon>Embryophyta</taxon>
        <taxon>Tracheophyta</taxon>
        <taxon>Spermatophyta</taxon>
        <taxon>Magnoliopsida</taxon>
        <taxon>eudicotyledons</taxon>
        <taxon>Gunneridae</taxon>
        <taxon>Pentapetalae</taxon>
        <taxon>rosids</taxon>
        <taxon>malvids</taxon>
        <taxon>Sapindales</taxon>
        <taxon>Sapindaceae</taxon>
        <taxon>Hippocastanoideae</taxon>
        <taxon>Acereae</taxon>
        <taxon>Dipteronia</taxon>
    </lineage>
</organism>
<evidence type="ECO:0000313" key="2">
    <source>
        <dbReference type="EMBL" id="KAK3189118.1"/>
    </source>
</evidence>
<gene>
    <name evidence="2" type="ORF">Dsin_028679</name>
</gene>
<keyword evidence="3" id="KW-1185">Reference proteome</keyword>
<dbReference type="EMBL" id="JANJYJ010000009">
    <property type="protein sequence ID" value="KAK3189118.1"/>
    <property type="molecule type" value="Genomic_DNA"/>
</dbReference>
<dbReference type="Pfam" id="PF14111">
    <property type="entry name" value="DUF4283"/>
    <property type="match status" value="1"/>
</dbReference>
<proteinExistence type="predicted"/>
<name>A0AAD9ZQW5_9ROSI</name>
<reference evidence="2" key="1">
    <citation type="journal article" date="2023" name="Plant J.">
        <title>Genome sequences and population genomics provide insights into the demographic history, inbreeding, and mutation load of two 'living fossil' tree species of Dipteronia.</title>
        <authorList>
            <person name="Feng Y."/>
            <person name="Comes H.P."/>
            <person name="Chen J."/>
            <person name="Zhu S."/>
            <person name="Lu R."/>
            <person name="Zhang X."/>
            <person name="Li P."/>
            <person name="Qiu J."/>
            <person name="Olsen K.M."/>
            <person name="Qiu Y."/>
        </authorList>
    </citation>
    <scope>NUCLEOTIDE SEQUENCE</scope>
    <source>
        <strain evidence="2">NBL</strain>
    </source>
</reference>
<feature type="domain" description="DUF4283" evidence="1">
    <location>
        <begin position="36"/>
        <end position="110"/>
    </location>
</feature>
<dbReference type="AlphaFoldDB" id="A0AAD9ZQW5"/>
<protein>
    <recommendedName>
        <fullName evidence="1">DUF4283 domain-containing protein</fullName>
    </recommendedName>
</protein>